<keyword evidence="7" id="KW-1185">Reference proteome</keyword>
<feature type="chain" id="PRO_5043348500" evidence="5">
    <location>
        <begin position="27"/>
        <end position="2044"/>
    </location>
</feature>
<evidence type="ECO:0000256" key="1">
    <source>
        <dbReference type="ARBA" id="ARBA00004613"/>
    </source>
</evidence>
<comment type="subcellular location">
    <subcellularLocation>
        <location evidence="1">Secreted</location>
    </subcellularLocation>
</comment>
<sequence>MNFLACLVGLSEIVLFLCLQTRPVISEGNQTQSFNLAPRLANFKTSVHRLLEGLRIRKKRRIQQSDELAKPGTPNHELRVGSLAQEYGLSYLSDFNLTFWISFEHKSKYHILIGTEQGSMILFELSETDDREANTVAVSAREHIASKAMAFSYYDEQWFVVLQSSGGSTWLRFYQRVGRGLEGRQTIVLDSEADFDLVILKDVPYLAVVTYRASVHQSMLILYQWTQTQFDKIASRSVQGARSVSCWVLDGSLYLAVAQEVNEEGNYRVGSPVFLYNAKDDYGLVLLQIVDTYGPRKVRYFFMSGSHYVIFFGQEDAAIYWWSSDQFLFWQRIEGTAYALDAAVLALANGEAMIAIAVREEAYFYAQDFSGRYIRAFLMSLPGHLASLQFMFSGKAYYALTRFMARPRSIWKLTLDTYSMPTEATFNPLHQCLLDVTELINERHTHIEDAHRNLGRVWLKNGNQTITSEVIVTGQTSSPKDSAITVLVVVTDHKVLPDTSMPLVENAISNIKSIVNGIQQSIRGSVLKSGEQKIIGSKHFVGAISIPSLNLQSTSIDVPINGILISRIYHFALRKYGNRTLKYPLTINHVSSQNVMTNTFNGIPVNDLLLLGGEQTVTGILNFFDVNTKDVLVVSVNSIPVESFVTIGSNQIIRDLKTIAILRSQIIDVHKETNGEDLQKFSQQVVSILDDDEISAKYTVESTLITENFYLTGLVNSLVSLEQLATYSVLKHTDQTLKGPFVFISQIEVLENLLVSGYINSIDTTQLVTLSMEQTISGDIIFEEQLTINLDLISDNINGIDLDKTVVRKTTEPQSVVGFVTFSQHLTAAEIDMAEFVTLDSVDPSLLVQDIVKHEEGVVKSDATVFHDVTVLGDLVVSEGVNGYKISDLPTTVWLRSRTQTVEVPLHIFKVTTKADMEVETVNRINLFVEVAHSYQDETIMSVKTFLNEVVVPKHVNTNKVIFNGLDIASVKDEMDNLPTDGKIHGQKTLQILEIHGNIAAELFNDLKVDELMHPTMPQEVQGEIEFLSETVIQNVLFSDTVNFDTFNGGDLRMFFNNAVVKTPKHVVRNKRFWMIEGQHMVLSEGSTFGGINFSGMLGRIVTLNTRQEIPVQKTFIDYIELEKSSSISYLNNKPWNEIIGNVVFIDEQSRITSHKAFTGDVKAGHVTIVELLNGVDITLVALTAFLKSQDNAVGPRVTFLNDVTISNLDVQTTIDGFSWNDFIYTHQDESLETVRLLSDAVLSANMRVDGLLNGCDIVKIGQKALYGNKTTQFIKERIIVQKLNIIGNLHMKEEVNRISIEDIERQFVTIAGDQIITSNVQVGSSVKVVVLNLVDLMNDVDIISIMNDAVRHSFPQKISGLKNFERVSTAALTASEIFVIESLDEIDVNGIFETAVWKVGDQVIDGDKTFFSLKSNTAEIHGFINGLRLPDDVVMTDTSDRISGHTTFNEDITLGSDILIHGQINEKNLQHFILGRVTLSGEQDVSSRLTVVQDILIRGNLLIDETVNDVFLDLVCNVKQAFPLEGHKTFVDFYVEGSLTASSVNGYDLMKMDQGILRYNRDEILNKVQVFKKSLRAQNSLVTDRINGKSLTEMVKSFLSIAGNYNTTLNYFDGLSYSLIQHINNQLQASADRITRFAYSVLVQDIDLGPTTKILYGHDLGYASGEFSHSMVIWTSERHCATLDRCCHLQFSYWMRVKKSGHLMIDGTPETGRYYPIQNPAQITVDKDFVFWTDSAAAQPKWCNSSMYGELLLASLKASGGREVFLRIKSAPLLSEAKSFWRGQHLYAVAGYYFDRKEDEYSPAVVYVFNEIQRKWQERQYLPSYGVLSLDITHNKLEDEILLAIGTGMGSYSSIYIWSDEERKFGILQNIPPKYVTSTLWLKQGSVQLLAMSSVDHWPKNGEDCLEFLSGGQVYIYVYDGRAEWIQSIPLHGVVSMVSLSLADDTFLMAASHQLQSIFIYEWKGYAGFSLIQSMFVGEVRHLNTYTIDDDIYITVAVTNGPSKLLKVVSQGKHASAVPIRKEIVPRELKDEAVKEDRLVSGC</sequence>
<name>A0AAV2A724_9ARAC</name>
<proteinExistence type="predicted"/>
<evidence type="ECO:0000313" key="6">
    <source>
        <dbReference type="EMBL" id="CAL1279835.1"/>
    </source>
</evidence>
<evidence type="ECO:0000256" key="3">
    <source>
        <dbReference type="ARBA" id="ARBA00022729"/>
    </source>
</evidence>
<gene>
    <name evidence="6" type="ORF">LARSCL_LOCUS10623</name>
</gene>
<dbReference type="Proteomes" id="UP001497382">
    <property type="component" value="Unassembled WGS sequence"/>
</dbReference>
<dbReference type="PROSITE" id="PS50912">
    <property type="entry name" value="EAR"/>
    <property type="match status" value="1"/>
</dbReference>
<accession>A0AAV2A724</accession>
<keyword evidence="3 5" id="KW-0732">Signal</keyword>
<keyword evidence="2" id="KW-0964">Secreted</keyword>
<dbReference type="GO" id="GO:0009986">
    <property type="term" value="C:cell surface"/>
    <property type="evidence" value="ECO:0007669"/>
    <property type="project" value="TreeGrafter"/>
</dbReference>
<keyword evidence="4" id="KW-0677">Repeat</keyword>
<evidence type="ECO:0000256" key="2">
    <source>
        <dbReference type="ARBA" id="ARBA00022525"/>
    </source>
</evidence>
<evidence type="ECO:0000256" key="4">
    <source>
        <dbReference type="ARBA" id="ARBA00022737"/>
    </source>
</evidence>
<evidence type="ECO:0000256" key="5">
    <source>
        <dbReference type="SAM" id="SignalP"/>
    </source>
</evidence>
<dbReference type="SUPFAM" id="SSF101898">
    <property type="entry name" value="NHL repeat"/>
    <property type="match status" value="1"/>
</dbReference>
<feature type="signal peptide" evidence="5">
    <location>
        <begin position="1"/>
        <end position="26"/>
    </location>
</feature>
<dbReference type="InterPro" id="IPR009039">
    <property type="entry name" value="EAR"/>
</dbReference>
<dbReference type="GO" id="GO:0008201">
    <property type="term" value="F:heparin binding"/>
    <property type="evidence" value="ECO:0007669"/>
    <property type="project" value="TreeGrafter"/>
</dbReference>
<dbReference type="EMBL" id="CAXIEN010000125">
    <property type="protein sequence ID" value="CAL1279835.1"/>
    <property type="molecule type" value="Genomic_DNA"/>
</dbReference>
<dbReference type="InterPro" id="IPR051666">
    <property type="entry name" value="SP_Capacitation_Regulator"/>
</dbReference>
<organism evidence="6 7">
    <name type="scientific">Larinioides sclopetarius</name>
    <dbReference type="NCBI Taxonomy" id="280406"/>
    <lineage>
        <taxon>Eukaryota</taxon>
        <taxon>Metazoa</taxon>
        <taxon>Ecdysozoa</taxon>
        <taxon>Arthropoda</taxon>
        <taxon>Chelicerata</taxon>
        <taxon>Arachnida</taxon>
        <taxon>Araneae</taxon>
        <taxon>Araneomorphae</taxon>
        <taxon>Entelegynae</taxon>
        <taxon>Araneoidea</taxon>
        <taxon>Araneidae</taxon>
        <taxon>Larinioides</taxon>
    </lineage>
</organism>
<protein>
    <submittedName>
        <fullName evidence="6">Uncharacterized protein</fullName>
    </submittedName>
</protein>
<reference evidence="6 7" key="1">
    <citation type="submission" date="2024-04" db="EMBL/GenBank/DDBJ databases">
        <authorList>
            <person name="Rising A."/>
            <person name="Reimegard J."/>
            <person name="Sonavane S."/>
            <person name="Akerstrom W."/>
            <person name="Nylinder S."/>
            <person name="Hedman E."/>
            <person name="Kallberg Y."/>
        </authorList>
    </citation>
    <scope>NUCLEOTIDE SEQUENCE [LARGE SCALE GENOMIC DNA]</scope>
</reference>
<evidence type="ECO:0000313" key="7">
    <source>
        <dbReference type="Proteomes" id="UP001497382"/>
    </source>
</evidence>
<comment type="caution">
    <text evidence="6">The sequence shown here is derived from an EMBL/GenBank/DDBJ whole genome shotgun (WGS) entry which is preliminary data.</text>
</comment>
<dbReference type="PANTHER" id="PTHR22918:SF6">
    <property type="entry name" value="EG:8D8.1 PROTEIN-RELATED"/>
    <property type="match status" value="1"/>
</dbReference>
<dbReference type="PANTHER" id="PTHR22918">
    <property type="entry name" value="SEMINAL PLASMA PROTEIN"/>
    <property type="match status" value="1"/>
</dbReference>
<dbReference type="GO" id="GO:0005576">
    <property type="term" value="C:extracellular region"/>
    <property type="evidence" value="ECO:0007669"/>
    <property type="project" value="UniProtKB-SubCell"/>
</dbReference>